<sequence>MVPRLRSSTRQDADTAIPLPLRLPRRHITDEEAAPIDTAEAYEHDQRQVAWHKDRIEIINSWAWLVIKILIIGRTAVECIFGPTDGVIQLIQSIIPGKSDS</sequence>
<dbReference type="AlphaFoldDB" id="A0A3E2HE47"/>
<evidence type="ECO:0000313" key="2">
    <source>
        <dbReference type="Proteomes" id="UP000258309"/>
    </source>
</evidence>
<keyword evidence="2" id="KW-1185">Reference proteome</keyword>
<dbReference type="EMBL" id="NCSJ02000071">
    <property type="protein sequence ID" value="RFU31670.1"/>
    <property type="molecule type" value="Genomic_DNA"/>
</dbReference>
<feature type="non-terminal residue" evidence="1">
    <location>
        <position position="101"/>
    </location>
</feature>
<comment type="caution">
    <text evidence="1">The sequence shown here is derived from an EMBL/GenBank/DDBJ whole genome shotgun (WGS) entry which is preliminary data.</text>
</comment>
<accession>A0A3E2HE47</accession>
<name>A0A3E2HE47_SCYLI</name>
<protein>
    <submittedName>
        <fullName evidence="1">Uncharacterized protein</fullName>
    </submittedName>
</protein>
<evidence type="ECO:0000313" key="1">
    <source>
        <dbReference type="EMBL" id="RFU31670.1"/>
    </source>
</evidence>
<dbReference type="Proteomes" id="UP000258309">
    <property type="component" value="Unassembled WGS sequence"/>
</dbReference>
<gene>
    <name evidence="1" type="ORF">B7463_g4673</name>
</gene>
<proteinExistence type="predicted"/>
<organism evidence="1 2">
    <name type="scientific">Scytalidium lignicola</name>
    <name type="common">Hyphomycete</name>
    <dbReference type="NCBI Taxonomy" id="5539"/>
    <lineage>
        <taxon>Eukaryota</taxon>
        <taxon>Fungi</taxon>
        <taxon>Dikarya</taxon>
        <taxon>Ascomycota</taxon>
        <taxon>Pezizomycotina</taxon>
        <taxon>Leotiomycetes</taxon>
        <taxon>Leotiomycetes incertae sedis</taxon>
        <taxon>Scytalidium</taxon>
    </lineage>
</organism>
<reference evidence="1 2" key="1">
    <citation type="submission" date="2018-05" db="EMBL/GenBank/DDBJ databases">
        <title>Draft genome sequence of Scytalidium lignicola DSM 105466, a ubiquitous saprotrophic fungus.</title>
        <authorList>
            <person name="Buettner E."/>
            <person name="Gebauer A.M."/>
            <person name="Hofrichter M."/>
            <person name="Liers C."/>
            <person name="Kellner H."/>
        </authorList>
    </citation>
    <scope>NUCLEOTIDE SEQUENCE [LARGE SCALE GENOMIC DNA]</scope>
    <source>
        <strain evidence="1 2">DSM 105466</strain>
    </source>
</reference>
<feature type="non-terminal residue" evidence="1">
    <location>
        <position position="1"/>
    </location>
</feature>